<evidence type="ECO:0000256" key="2">
    <source>
        <dbReference type="ARBA" id="ARBA00022723"/>
    </source>
</evidence>
<keyword evidence="4" id="KW-0186">Copper</keyword>
<dbReference type="PROSITE" id="PS51485">
    <property type="entry name" value="PHYTOCYANIN"/>
    <property type="match status" value="2"/>
</dbReference>
<dbReference type="GO" id="GO:0009055">
    <property type="term" value="F:electron transfer activity"/>
    <property type="evidence" value="ECO:0007669"/>
    <property type="project" value="InterPro"/>
</dbReference>
<evidence type="ECO:0000256" key="7">
    <source>
        <dbReference type="SAM" id="MobiDB-lite"/>
    </source>
</evidence>
<dbReference type="Gene3D" id="2.60.40.420">
    <property type="entry name" value="Cupredoxins - blue copper proteins"/>
    <property type="match status" value="2"/>
</dbReference>
<accession>A0A6J1FGR2</accession>
<keyword evidence="2" id="KW-0479">Metal-binding</keyword>
<feature type="compositionally biased region" description="Pro residues" evidence="7">
    <location>
        <begin position="195"/>
        <end position="212"/>
    </location>
</feature>
<protein>
    <submittedName>
        <fullName evidence="10">Blue copper protein-like</fullName>
    </submittedName>
</protein>
<keyword evidence="6" id="KW-0325">Glycoprotein</keyword>
<dbReference type="PANTHER" id="PTHR33021">
    <property type="entry name" value="BLUE COPPER PROTEIN"/>
    <property type="match status" value="1"/>
</dbReference>
<dbReference type="InterPro" id="IPR003245">
    <property type="entry name" value="Phytocyanin_dom"/>
</dbReference>
<dbReference type="Pfam" id="PF02298">
    <property type="entry name" value="Cu_bind_like"/>
    <property type="match status" value="2"/>
</dbReference>
<keyword evidence="3" id="KW-0249">Electron transport</keyword>
<dbReference type="SUPFAM" id="SSF49503">
    <property type="entry name" value="Cupredoxins"/>
    <property type="match status" value="2"/>
</dbReference>
<gene>
    <name evidence="10" type="primary">LOC111443872</name>
</gene>
<organism evidence="9 10">
    <name type="scientific">Cucurbita moschata</name>
    <name type="common">Winter crookneck squash</name>
    <name type="synonym">Cucurbita pepo var. moschata</name>
    <dbReference type="NCBI Taxonomy" id="3662"/>
    <lineage>
        <taxon>Eukaryota</taxon>
        <taxon>Viridiplantae</taxon>
        <taxon>Streptophyta</taxon>
        <taxon>Embryophyta</taxon>
        <taxon>Tracheophyta</taxon>
        <taxon>Spermatophyta</taxon>
        <taxon>Magnoliopsida</taxon>
        <taxon>eudicotyledons</taxon>
        <taxon>Gunneridae</taxon>
        <taxon>Pentapetalae</taxon>
        <taxon>rosids</taxon>
        <taxon>fabids</taxon>
        <taxon>Cucurbitales</taxon>
        <taxon>Cucurbitaceae</taxon>
        <taxon>Cucurbiteae</taxon>
        <taxon>Cucurbita</taxon>
    </lineage>
</organism>
<evidence type="ECO:0000256" key="1">
    <source>
        <dbReference type="ARBA" id="ARBA00022448"/>
    </source>
</evidence>
<feature type="domain" description="Phytocyanin" evidence="8">
    <location>
        <begin position="63"/>
        <end position="165"/>
    </location>
</feature>
<keyword evidence="9" id="KW-1185">Reference proteome</keyword>
<proteinExistence type="predicted"/>
<feature type="compositionally biased region" description="Pro residues" evidence="7">
    <location>
        <begin position="170"/>
        <end position="184"/>
    </location>
</feature>
<dbReference type="FunFam" id="2.60.40.420:FF:000003">
    <property type="entry name" value="Blue copper"/>
    <property type="match status" value="1"/>
</dbReference>
<evidence type="ECO:0000256" key="3">
    <source>
        <dbReference type="ARBA" id="ARBA00022982"/>
    </source>
</evidence>
<reference evidence="10" key="1">
    <citation type="submission" date="2025-08" db="UniProtKB">
        <authorList>
            <consortium name="RefSeq"/>
        </authorList>
    </citation>
    <scope>IDENTIFICATION</scope>
    <source>
        <tissue evidence="10">Young leaves</tissue>
    </source>
</reference>
<feature type="compositionally biased region" description="Low complexity" evidence="7">
    <location>
        <begin position="185"/>
        <end position="194"/>
    </location>
</feature>
<evidence type="ECO:0000256" key="6">
    <source>
        <dbReference type="ARBA" id="ARBA00023180"/>
    </source>
</evidence>
<dbReference type="CDD" id="cd13920">
    <property type="entry name" value="Stellacyanin"/>
    <property type="match status" value="1"/>
</dbReference>
<dbReference type="InterPro" id="IPR039391">
    <property type="entry name" value="Phytocyanin-like"/>
</dbReference>
<dbReference type="GO" id="GO:0005886">
    <property type="term" value="C:plasma membrane"/>
    <property type="evidence" value="ECO:0007669"/>
    <property type="project" value="TreeGrafter"/>
</dbReference>
<evidence type="ECO:0000259" key="8">
    <source>
        <dbReference type="PROSITE" id="PS51485"/>
    </source>
</evidence>
<evidence type="ECO:0000313" key="10">
    <source>
        <dbReference type="RefSeq" id="XP_022937470.1"/>
    </source>
</evidence>
<sequence length="368" mass="38876">MFKFLYSINTQKLSPSSTKSYNSKELNHKGDLRTSNQIMAVGFNRMVVLLVVVATLWRCSSAATYMVGDSLGWIDPPNANIYTDWASNKTFVVGDILVFNFATGRHDATEVTKSAYDSCNGNNPISTESNSPVRITLTSAGNRHFICTIPGHCNNGQKLSVTVRATSAPAPSPVPVSVPTPSISPEPSSSDRSPSPTPSFTPSSPVPSPAPARQPMTYVVGDSLGWSVPNNPSFYESWARDNTFVVGDILEFNFVVQTHNVAKVTKDNYGSCTGESPISISTDPPVRITLSEPGEHFFICTVAGHCNIGQKLAVNVAGSDATTPPPSSDTVPSTPSPATAPPPPSAAPSVRASAFSAALLAVAVALVF</sequence>
<dbReference type="RefSeq" id="XP_022937470.1">
    <property type="nucleotide sequence ID" value="XM_023081702.1"/>
</dbReference>
<dbReference type="FunFam" id="2.60.40.420:FF:000034">
    <property type="entry name" value="Cupredoxin superfamily protein"/>
    <property type="match status" value="1"/>
</dbReference>
<feature type="domain" description="Phytocyanin" evidence="8">
    <location>
        <begin position="216"/>
        <end position="318"/>
    </location>
</feature>
<evidence type="ECO:0000313" key="9">
    <source>
        <dbReference type="Proteomes" id="UP000504609"/>
    </source>
</evidence>
<feature type="region of interest" description="Disordered" evidence="7">
    <location>
        <begin position="319"/>
        <end position="347"/>
    </location>
</feature>
<feature type="compositionally biased region" description="Pro residues" evidence="7">
    <location>
        <begin position="334"/>
        <end position="346"/>
    </location>
</feature>
<evidence type="ECO:0000256" key="4">
    <source>
        <dbReference type="ARBA" id="ARBA00023008"/>
    </source>
</evidence>
<dbReference type="GeneID" id="111443872"/>
<feature type="region of interest" description="Disordered" evidence="7">
    <location>
        <begin position="165"/>
        <end position="214"/>
    </location>
</feature>
<keyword evidence="1" id="KW-0813">Transport</keyword>
<dbReference type="InterPro" id="IPR008972">
    <property type="entry name" value="Cupredoxin"/>
</dbReference>
<dbReference type="KEGG" id="cmos:111443872"/>
<dbReference type="Proteomes" id="UP000504609">
    <property type="component" value="Unplaced"/>
</dbReference>
<name>A0A6J1FGR2_CUCMO</name>
<dbReference type="GO" id="GO:0046872">
    <property type="term" value="F:metal ion binding"/>
    <property type="evidence" value="ECO:0007669"/>
    <property type="project" value="UniProtKB-KW"/>
</dbReference>
<dbReference type="PANTHER" id="PTHR33021:SF488">
    <property type="entry name" value="PHYTOCYANIN DOMAIN-CONTAINING PROTEIN"/>
    <property type="match status" value="1"/>
</dbReference>
<dbReference type="AlphaFoldDB" id="A0A6J1FGR2"/>
<evidence type="ECO:0000256" key="5">
    <source>
        <dbReference type="ARBA" id="ARBA00023157"/>
    </source>
</evidence>
<keyword evidence="5" id="KW-1015">Disulfide bond</keyword>